<reference evidence="2 3" key="1">
    <citation type="submission" date="2014-07" db="EMBL/GenBank/DDBJ databases">
        <title>Genome of Chryseobacterium vrystaatense LMG 22846.</title>
        <authorList>
            <person name="Pipes S.E."/>
            <person name="Stropko S.J."/>
            <person name="Newman J.D."/>
        </authorList>
    </citation>
    <scope>NUCLEOTIDE SEQUENCE [LARGE SCALE GENOMIC DNA]</scope>
    <source>
        <strain evidence="2 3">LMG 22846</strain>
    </source>
</reference>
<gene>
    <name evidence="2" type="ORF">IW16_08730</name>
</gene>
<evidence type="ECO:0000259" key="1">
    <source>
        <dbReference type="SMART" id="SM01235"/>
    </source>
</evidence>
<dbReference type="Pfam" id="PF14376">
    <property type="entry name" value="Haem_bd"/>
    <property type="match status" value="1"/>
</dbReference>
<comment type="caution">
    <text evidence="2">The sequence shown here is derived from an EMBL/GenBank/DDBJ whole genome shotgun (WGS) entry which is preliminary data.</text>
</comment>
<evidence type="ECO:0000313" key="3">
    <source>
        <dbReference type="Proteomes" id="UP000028719"/>
    </source>
</evidence>
<dbReference type="Gene3D" id="3.50.70.20">
    <property type="entry name" value="Cytochrome P460"/>
    <property type="match status" value="1"/>
</dbReference>
<dbReference type="InterPro" id="IPR025992">
    <property type="entry name" value="Haem-bd"/>
</dbReference>
<dbReference type="SMART" id="SM01235">
    <property type="entry name" value="Haem_bd"/>
    <property type="match status" value="1"/>
</dbReference>
<dbReference type="Proteomes" id="UP000028719">
    <property type="component" value="Unassembled WGS sequence"/>
</dbReference>
<dbReference type="CDD" id="cd20753">
    <property type="entry name" value="cyt_P460_Mc-like"/>
    <property type="match status" value="1"/>
</dbReference>
<feature type="domain" description="Haem-binding" evidence="1">
    <location>
        <begin position="13"/>
        <end position="143"/>
    </location>
</feature>
<dbReference type="EMBL" id="JPRI01000002">
    <property type="protein sequence ID" value="KFF27319.1"/>
    <property type="molecule type" value="Genomic_DNA"/>
</dbReference>
<accession>A0ABR4UQS9</accession>
<dbReference type="Pfam" id="PF16694">
    <property type="entry name" value="Cytochrome_P460"/>
    <property type="match status" value="1"/>
</dbReference>
<dbReference type="InterPro" id="IPR032033">
    <property type="entry name" value="Cytochrome_P460"/>
</dbReference>
<keyword evidence="3" id="KW-1185">Reference proteome</keyword>
<name>A0ABR4UQS9_9FLAO</name>
<proteinExistence type="predicted"/>
<dbReference type="InterPro" id="IPR038142">
    <property type="entry name" value="Cytochrome_P460_sp"/>
</dbReference>
<protein>
    <submittedName>
        <fullName evidence="2">Cytochrome P460</fullName>
    </submittedName>
</protein>
<sequence>MKNKMTKIGLALTGIFALMQLYRPKIDKGHYESQKKVFPHEVQAILKNSCYDCHSNQPDLKWFDQIAPANWIVAKDINKARSVLNFSEFDQLQKSDQNTKVWGAVNKIILGAMPLKNYLALHPEAAVSKTDLEILKKYALTLAPEQKQDTAKNHKLSTQYKAWRNNDIKTPKTLPVAVNGIAYIPEYKNWTPISTTQRIDNGTVRIIFGNSTAIKAIKDHKTNPWPDGTIIAKVNWESLTTPEGNISPGAFRGVEYMIKDRKKYASTKGWGWARFLTAEMKPYGTDASFTKECVSCHSPVANTDYVFTLPMQH</sequence>
<organism evidence="2 3">
    <name type="scientific">Chryseobacterium vrystaatense</name>
    <dbReference type="NCBI Taxonomy" id="307480"/>
    <lineage>
        <taxon>Bacteria</taxon>
        <taxon>Pseudomonadati</taxon>
        <taxon>Bacteroidota</taxon>
        <taxon>Flavobacteriia</taxon>
        <taxon>Flavobacteriales</taxon>
        <taxon>Weeksellaceae</taxon>
        <taxon>Chryseobacterium group</taxon>
        <taxon>Chryseobacterium</taxon>
    </lineage>
</organism>
<evidence type="ECO:0000313" key="2">
    <source>
        <dbReference type="EMBL" id="KFF27319.1"/>
    </source>
</evidence>